<evidence type="ECO:0000313" key="10">
    <source>
        <dbReference type="Proteomes" id="UP000282876"/>
    </source>
</evidence>
<dbReference type="SUPFAM" id="SSF51604">
    <property type="entry name" value="Enolase C-terminal domain-like"/>
    <property type="match status" value="1"/>
</dbReference>
<evidence type="ECO:0000259" key="8">
    <source>
        <dbReference type="SMART" id="SM01193"/>
    </source>
</evidence>
<evidence type="ECO:0000313" key="9">
    <source>
        <dbReference type="EMBL" id="RVD91267.1"/>
    </source>
</evidence>
<dbReference type="SUPFAM" id="SSF54826">
    <property type="entry name" value="Enolase N-terminal domain-like"/>
    <property type="match status" value="1"/>
</dbReference>
<evidence type="ECO:0000256" key="4">
    <source>
        <dbReference type="ARBA" id="ARBA00022842"/>
    </source>
</evidence>
<dbReference type="EC" id="4.2.1.11" evidence="3"/>
<dbReference type="GO" id="GO:0004634">
    <property type="term" value="F:phosphopyruvate hydratase activity"/>
    <property type="evidence" value="ECO:0007669"/>
    <property type="project" value="UniProtKB-EC"/>
</dbReference>
<dbReference type="Pfam" id="PF00113">
    <property type="entry name" value="Enolase_C"/>
    <property type="match status" value="1"/>
</dbReference>
<dbReference type="EMBL" id="RCSS01000586">
    <property type="protein sequence ID" value="RVD91267.1"/>
    <property type="molecule type" value="Genomic_DNA"/>
</dbReference>
<dbReference type="SMART" id="SM01193">
    <property type="entry name" value="Enolase_N"/>
    <property type="match status" value="1"/>
</dbReference>
<dbReference type="InterPro" id="IPR020810">
    <property type="entry name" value="Enolase_C"/>
</dbReference>
<organism evidence="9 10">
    <name type="scientific">Tubulinosema ratisbonensis</name>
    <dbReference type="NCBI Taxonomy" id="291195"/>
    <lineage>
        <taxon>Eukaryota</taxon>
        <taxon>Fungi</taxon>
        <taxon>Fungi incertae sedis</taxon>
        <taxon>Microsporidia</taxon>
        <taxon>Tubulinosematoidea</taxon>
        <taxon>Tubulinosematidae</taxon>
        <taxon>Tubulinosema</taxon>
    </lineage>
</organism>
<feature type="domain" description="Enolase C-terminal TIM barrel" evidence="7">
    <location>
        <begin position="164"/>
        <end position="364"/>
    </location>
</feature>
<evidence type="ECO:0000256" key="1">
    <source>
        <dbReference type="ARBA" id="ARBA00005031"/>
    </source>
</evidence>
<protein>
    <recommendedName>
        <fullName evidence="3">phosphopyruvate hydratase</fullName>
        <ecNumber evidence="3">4.2.1.11</ecNumber>
    </recommendedName>
</protein>
<evidence type="ECO:0000256" key="5">
    <source>
        <dbReference type="ARBA" id="ARBA00023152"/>
    </source>
</evidence>
<dbReference type="GO" id="GO:0000015">
    <property type="term" value="C:phosphopyruvate hydratase complex"/>
    <property type="evidence" value="ECO:0007669"/>
    <property type="project" value="InterPro"/>
</dbReference>
<comment type="caution">
    <text evidence="9">The sequence shown here is derived from an EMBL/GenBank/DDBJ whole genome shotgun (WGS) entry which is preliminary data.</text>
</comment>
<dbReference type="Gene3D" id="3.20.20.120">
    <property type="entry name" value="Enolase-like C-terminal domain"/>
    <property type="match status" value="2"/>
</dbReference>
<keyword evidence="4" id="KW-0460">Magnesium</keyword>
<dbReference type="UniPathway" id="UPA00109">
    <property type="reaction ID" value="UER00187"/>
</dbReference>
<dbReference type="GO" id="GO:0006096">
    <property type="term" value="P:glycolytic process"/>
    <property type="evidence" value="ECO:0007669"/>
    <property type="project" value="UniProtKB-UniPathway"/>
</dbReference>
<dbReference type="PANTHER" id="PTHR11902">
    <property type="entry name" value="ENOLASE"/>
    <property type="match status" value="1"/>
</dbReference>
<dbReference type="OrthoDB" id="2187092at2759"/>
<evidence type="ECO:0000256" key="6">
    <source>
        <dbReference type="ARBA" id="ARBA00023239"/>
    </source>
</evidence>
<dbReference type="GO" id="GO:0000287">
    <property type="term" value="F:magnesium ion binding"/>
    <property type="evidence" value="ECO:0007669"/>
    <property type="project" value="InterPro"/>
</dbReference>
<keyword evidence="9" id="KW-0670">Pyruvate</keyword>
<keyword evidence="5" id="KW-0324">Glycolysis</keyword>
<keyword evidence="6" id="KW-0456">Lyase</keyword>
<comment type="pathway">
    <text evidence="1">Carbohydrate degradation; glycolysis; pyruvate from D-glyceraldehyde 3-phosphate: step 4/5.</text>
</comment>
<evidence type="ECO:0000256" key="2">
    <source>
        <dbReference type="ARBA" id="ARBA00009604"/>
    </source>
</evidence>
<dbReference type="InterPro" id="IPR029017">
    <property type="entry name" value="Enolase-like_N"/>
</dbReference>
<gene>
    <name evidence="9" type="ORF">TUBRATIS_22880</name>
</gene>
<sequence length="364" mass="41541">MFVSDIFEKLICREIISSRGTPTVEIELHTLIGVFRNSSPIPHRSNMKLAIETKNSVENALFNINHIFAKKLCKLNIEITNQKELDEYLVKIDGTKNLVRLGINTIFPISIALCRAGAVASNLSFREHLSYLSKLKMKIPIPIFTMISKKEGFVKEKSLFEDLCSKPPTDFKSVSIGFKRKTFGLALKEGFNFFLDLKKVLYSKYEKQFINVSDEGSFYAPVDDLKEALEILKETAVNHNYKDYFFAVKGDFFPKEVSNFDIKFVQTNKKLEKDTLSEENHSKYFMVKFDKTGTISTAIQKVQQAKINKRIICVGSSQAETEDTFLSDFSVGIGADYLIVGAPCRGERVSKFNQILRIEENFYK</sequence>
<dbReference type="AlphaFoldDB" id="A0A437AJK0"/>
<dbReference type="InterPro" id="IPR020811">
    <property type="entry name" value="Enolase_N"/>
</dbReference>
<keyword evidence="10" id="KW-1185">Reference proteome</keyword>
<reference evidence="9 10" key="1">
    <citation type="submission" date="2018-10" db="EMBL/GenBank/DDBJ databases">
        <title>Draft genome sequence of the microsporidian Tubulinosema ratisbonensis.</title>
        <authorList>
            <person name="Polonais V."/>
            <person name="Peyretaillade E."/>
            <person name="Niehus S."/>
            <person name="Wawrzyniak I."/>
            <person name="Franchet A."/>
            <person name="Gaspin C."/>
            <person name="Reichstadt M."/>
            <person name="Belser C."/>
            <person name="Labadie K."/>
            <person name="Delbac F."/>
            <person name="Ferrandon D."/>
        </authorList>
    </citation>
    <scope>NUCLEOTIDE SEQUENCE [LARGE SCALE GENOMIC DNA]</scope>
    <source>
        <strain evidence="9 10">Franzen</strain>
    </source>
</reference>
<accession>A0A437AJK0</accession>
<feature type="domain" description="Enolase N-terminal" evidence="8">
    <location>
        <begin position="7"/>
        <end position="129"/>
    </location>
</feature>
<proteinExistence type="inferred from homology"/>
<dbReference type="InterPro" id="IPR036849">
    <property type="entry name" value="Enolase-like_C_sf"/>
</dbReference>
<dbReference type="SMART" id="SM01192">
    <property type="entry name" value="Enolase_C"/>
    <property type="match status" value="1"/>
</dbReference>
<name>A0A437AJK0_9MICR</name>
<dbReference type="Pfam" id="PF03952">
    <property type="entry name" value="Enolase_N"/>
    <property type="match status" value="1"/>
</dbReference>
<evidence type="ECO:0000259" key="7">
    <source>
        <dbReference type="SMART" id="SM01192"/>
    </source>
</evidence>
<evidence type="ECO:0000256" key="3">
    <source>
        <dbReference type="ARBA" id="ARBA00012058"/>
    </source>
</evidence>
<comment type="similarity">
    <text evidence="2">Belongs to the enolase family.</text>
</comment>
<dbReference type="PANTHER" id="PTHR11902:SF1">
    <property type="entry name" value="ENOLASE"/>
    <property type="match status" value="1"/>
</dbReference>
<dbReference type="Gene3D" id="3.30.390.10">
    <property type="entry name" value="Enolase-like, N-terminal domain"/>
    <property type="match status" value="1"/>
</dbReference>
<dbReference type="Proteomes" id="UP000282876">
    <property type="component" value="Unassembled WGS sequence"/>
</dbReference>
<dbReference type="STRING" id="291195.A0A437AJK0"/>
<dbReference type="VEuPathDB" id="MicrosporidiaDB:TUBRATIS_22880"/>
<dbReference type="InterPro" id="IPR000941">
    <property type="entry name" value="Enolase"/>
</dbReference>